<evidence type="ECO:0000256" key="7">
    <source>
        <dbReference type="ARBA" id="ARBA00022840"/>
    </source>
</evidence>
<dbReference type="CDD" id="cd18809">
    <property type="entry name" value="SF1_C_RecD"/>
    <property type="match status" value="1"/>
</dbReference>
<dbReference type="HOGENOM" id="CLU_007524_1_2_4"/>
<dbReference type="GO" id="GO:0000724">
    <property type="term" value="P:double-strand break repair via homologous recombination"/>
    <property type="evidence" value="ECO:0007669"/>
    <property type="project" value="UniProtKB-UniRule"/>
</dbReference>
<dbReference type="InterPro" id="IPR049550">
    <property type="entry name" value="RecD_N"/>
</dbReference>
<dbReference type="CDD" id="cd17933">
    <property type="entry name" value="DEXSc_RecD-like"/>
    <property type="match status" value="1"/>
</dbReference>
<keyword evidence="7 11" id="KW-0067">ATP-binding</keyword>
<dbReference type="InterPro" id="IPR027417">
    <property type="entry name" value="P-loop_NTPase"/>
</dbReference>
<evidence type="ECO:0000256" key="1">
    <source>
        <dbReference type="ARBA" id="ARBA00022722"/>
    </source>
</evidence>
<accession>A4JS83</accession>
<dbReference type="GO" id="GO:0017116">
    <property type="term" value="F:single-stranded DNA helicase activity"/>
    <property type="evidence" value="ECO:0007669"/>
    <property type="project" value="TreeGrafter"/>
</dbReference>
<evidence type="ECO:0000256" key="10">
    <source>
        <dbReference type="ARBA" id="ARBA00023235"/>
    </source>
</evidence>
<dbReference type="Gene3D" id="3.40.50.300">
    <property type="entry name" value="P-loop containing nucleotide triphosphate hydrolases"/>
    <property type="match status" value="3"/>
</dbReference>
<keyword evidence="10 11" id="KW-0413">Isomerase</keyword>
<feature type="domain" description="RecBCD enzyme subunit RecD N-terminal" evidence="13">
    <location>
        <begin position="33"/>
        <end position="146"/>
    </location>
</feature>
<evidence type="ECO:0000256" key="3">
    <source>
        <dbReference type="ARBA" id="ARBA00022763"/>
    </source>
</evidence>
<gene>
    <name evidence="11" type="primary">recD</name>
    <name evidence="14" type="ordered locus">Bcep1808_6232</name>
</gene>
<dbReference type="Gene3D" id="1.10.10.1020">
    <property type="entry name" value="RecBCD complex, subunit RecD, N-terminal domain"/>
    <property type="match status" value="1"/>
</dbReference>
<dbReference type="GO" id="GO:0009338">
    <property type="term" value="C:exodeoxyribonuclease V complex"/>
    <property type="evidence" value="ECO:0007669"/>
    <property type="project" value="InterPro"/>
</dbReference>
<protein>
    <recommendedName>
        <fullName evidence="11">RecBCD enzyme subunit RecD</fullName>
        <ecNumber evidence="11">5.6.2.3</ecNumber>
    </recommendedName>
    <alternativeName>
        <fullName evidence="11">DNA 5'-3' helicase subunit RecD</fullName>
    </alternativeName>
    <alternativeName>
        <fullName evidence="11">Exonuclease V subunit RecD</fullName>
        <shortName evidence="11">ExoV subunit RecD</shortName>
    </alternativeName>
    <alternativeName>
        <fullName evidence="11">Helicase/nuclease RecBCD subunit RecD</fullName>
    </alternativeName>
</protein>
<dbReference type="PANTHER" id="PTHR43788:SF6">
    <property type="entry name" value="DNA HELICASE B"/>
    <property type="match status" value="1"/>
</dbReference>
<dbReference type="Pfam" id="PF13538">
    <property type="entry name" value="UvrD_C_2"/>
    <property type="match status" value="1"/>
</dbReference>
<dbReference type="Proteomes" id="UP000002287">
    <property type="component" value="Chromosome 3"/>
</dbReference>
<dbReference type="PANTHER" id="PTHR43788">
    <property type="entry name" value="DNA2/NAM7 HELICASE FAMILY MEMBER"/>
    <property type="match status" value="1"/>
</dbReference>
<dbReference type="Pfam" id="PF13245">
    <property type="entry name" value="AAA_19"/>
    <property type="match status" value="1"/>
</dbReference>
<organism evidence="14 15">
    <name type="scientific">Burkholderia vietnamiensis (strain G4 / LMG 22486)</name>
    <name type="common">Burkholderia cepacia (strain R1808)</name>
    <dbReference type="NCBI Taxonomy" id="269482"/>
    <lineage>
        <taxon>Bacteria</taxon>
        <taxon>Pseudomonadati</taxon>
        <taxon>Pseudomonadota</taxon>
        <taxon>Betaproteobacteria</taxon>
        <taxon>Burkholderiales</taxon>
        <taxon>Burkholderiaceae</taxon>
        <taxon>Burkholderia</taxon>
        <taxon>Burkholderia cepacia complex</taxon>
    </lineage>
</organism>
<feature type="domain" description="UvrD-like helicase C-terminal" evidence="12">
    <location>
        <begin position="631"/>
        <end position="675"/>
    </location>
</feature>
<dbReference type="eggNOG" id="COG0507">
    <property type="taxonomic scope" value="Bacteria"/>
</dbReference>
<dbReference type="InterPro" id="IPR041851">
    <property type="entry name" value="RecD_N_sf"/>
</dbReference>
<comment type="miscellaneous">
    <text evidence="11">In the RecBCD complex, RecB has a slow 3'-5' helicase, an exonuclease activity and loads RecA onto ssDNA, RecD has a fast 5'-3' helicase activity, while RecC stimulates the ATPase and processivity of the RecB helicase and contributes to recognition of the Chi site.</text>
</comment>
<keyword evidence="9 11" id="KW-0234">DNA repair</keyword>
<dbReference type="GO" id="GO:0005524">
    <property type="term" value="F:ATP binding"/>
    <property type="evidence" value="ECO:0007669"/>
    <property type="project" value="UniProtKB-UniRule"/>
</dbReference>
<name>A4JS83_BURVG</name>
<reference evidence="15" key="1">
    <citation type="submission" date="2007-03" db="EMBL/GenBank/DDBJ databases">
        <title>Complete sequence of chromosome 3 of Burkholderia vietnamiensis G4.</title>
        <authorList>
            <consortium name="US DOE Joint Genome Institute"/>
            <person name="Copeland A."/>
            <person name="Lucas S."/>
            <person name="Lapidus A."/>
            <person name="Barry K."/>
            <person name="Detter J.C."/>
            <person name="Glavina del Rio T."/>
            <person name="Hammon N."/>
            <person name="Israni S."/>
            <person name="Dalin E."/>
            <person name="Tice H."/>
            <person name="Pitluck S."/>
            <person name="Chain P."/>
            <person name="Malfatti S."/>
            <person name="Shin M."/>
            <person name="Vergez L."/>
            <person name="Schmutz J."/>
            <person name="Larimer F."/>
            <person name="Land M."/>
            <person name="Hauser L."/>
            <person name="Kyrpides N."/>
            <person name="Tiedje J."/>
            <person name="Richardson P."/>
        </authorList>
    </citation>
    <scope>NUCLEOTIDE SEQUENCE [LARGE SCALE GENOMIC DNA]</scope>
    <source>
        <strain evidence="15">G4 / LMG 22486</strain>
    </source>
</reference>
<evidence type="ECO:0000256" key="6">
    <source>
        <dbReference type="ARBA" id="ARBA00022839"/>
    </source>
</evidence>
<evidence type="ECO:0000256" key="11">
    <source>
        <dbReference type="HAMAP-Rule" id="MF_01487"/>
    </source>
</evidence>
<dbReference type="Pfam" id="PF21185">
    <property type="entry name" value="RecD_N"/>
    <property type="match status" value="1"/>
</dbReference>
<dbReference type="GO" id="GO:0043139">
    <property type="term" value="F:5'-3' DNA helicase activity"/>
    <property type="evidence" value="ECO:0007669"/>
    <property type="project" value="UniProtKB-UniRule"/>
</dbReference>
<keyword evidence="4 11" id="KW-0378">Hydrolase</keyword>
<comment type="similarity">
    <text evidence="11">Belongs to the RecD family.</text>
</comment>
<dbReference type="KEGG" id="bvi:Bcep1808_6232"/>
<dbReference type="EMBL" id="CP000616">
    <property type="protein sequence ID" value="ABO59136.1"/>
    <property type="molecule type" value="Genomic_DNA"/>
</dbReference>
<dbReference type="GO" id="GO:0016887">
    <property type="term" value="F:ATP hydrolysis activity"/>
    <property type="evidence" value="ECO:0007669"/>
    <property type="project" value="RHEA"/>
</dbReference>
<evidence type="ECO:0000259" key="12">
    <source>
        <dbReference type="Pfam" id="PF13538"/>
    </source>
</evidence>
<dbReference type="GO" id="GO:0003677">
    <property type="term" value="F:DNA binding"/>
    <property type="evidence" value="ECO:0007669"/>
    <property type="project" value="UniProtKB-UniRule"/>
</dbReference>
<evidence type="ECO:0000313" key="14">
    <source>
        <dbReference type="EMBL" id="ABO59136.1"/>
    </source>
</evidence>
<evidence type="ECO:0000313" key="15">
    <source>
        <dbReference type="Proteomes" id="UP000002287"/>
    </source>
</evidence>
<sequence length="707" mass="75612">MNATFSDAPGAARHHPASREQMERLLAEWVACGWLREVDAAFARFLASEAPDAHALLLLAAALASHQLGRGHACLDLQATLADPAFVLSLPPDGPAPRDADAPVMLPSHVLTGVTVAHWQAALGHGDLVGDGAGATPLVLTGTRLYLRRYWQYEQRVCDALDERLARSVELADAVPADRLRDALRTLFPLRHTRAEPAGERHPDWQKLACALAARSAFSVITGGPGTGKTTTVVKLLALLQSLALMAGGDGRALRIRLAAPTGKAAARLNESIAGAAAQLPFDDFPQGASVRAAIPVSVTTLHRLLGTRPDSRRFRHHAGNPLSLDVLVIDEASMVDLEMMHAVLSALPARARLILLGDKDQLASVEAGAVLGELCQRARAGHYTPQTQAWLQQVTGEQVGAALVDPAGSALDQSIAMLRFSHRFSAESGIGKLAEAVNMGEPAEVARVWAHGYADLALLDCSEKPDAVLGALVVDGVADDDVERESADGQARRGYRHYLQTLRREQPPSGADQAGFDRWANAVLDAHGEFQLLCALRRGPWGVDGLNRRVERLLHAANLIAPTGEWYLGRPVLVTRNDYELGLMNGDIGITLALPAPDGEMRLRVAFAAGDGSGRIKWVLPSRLQAVETVFALTVHKSQGSEFAHAALVLPDTLSPVLTRELVYTGITRARRFLTIASAGGRAIIEQAVQMRVLRASGLSAGFDAR</sequence>
<dbReference type="NCBIfam" id="TIGR01447">
    <property type="entry name" value="recD"/>
    <property type="match status" value="1"/>
</dbReference>
<dbReference type="InterPro" id="IPR006344">
    <property type="entry name" value="RecD"/>
</dbReference>
<feature type="binding site" evidence="11">
    <location>
        <begin position="223"/>
        <end position="230"/>
    </location>
    <ligand>
        <name>ATP</name>
        <dbReference type="ChEBI" id="CHEBI:30616"/>
    </ligand>
</feature>
<evidence type="ECO:0000256" key="9">
    <source>
        <dbReference type="ARBA" id="ARBA00023204"/>
    </source>
</evidence>
<keyword evidence="2 11" id="KW-0547">Nucleotide-binding</keyword>
<evidence type="ECO:0000256" key="2">
    <source>
        <dbReference type="ARBA" id="ARBA00022741"/>
    </source>
</evidence>
<keyword evidence="6 11" id="KW-0269">Exonuclease</keyword>
<keyword evidence="1 11" id="KW-0540">Nuclease</keyword>
<dbReference type="AlphaFoldDB" id="A4JS83"/>
<evidence type="ECO:0000256" key="8">
    <source>
        <dbReference type="ARBA" id="ARBA00023125"/>
    </source>
</evidence>
<proteinExistence type="inferred from homology"/>
<dbReference type="InterPro" id="IPR050534">
    <property type="entry name" value="Coronavir_polyprotein_1ab"/>
</dbReference>
<comment type="subunit">
    <text evidence="11">Heterotrimer of RecB, RecC and RecD. All subunits contribute to DNA-binding.</text>
</comment>
<dbReference type="GO" id="GO:0008854">
    <property type="term" value="F:exodeoxyribonuclease V activity"/>
    <property type="evidence" value="ECO:0007669"/>
    <property type="project" value="InterPro"/>
</dbReference>
<dbReference type="HAMAP" id="MF_01487">
    <property type="entry name" value="RecD"/>
    <property type="match status" value="1"/>
</dbReference>
<evidence type="ECO:0000256" key="5">
    <source>
        <dbReference type="ARBA" id="ARBA00022806"/>
    </source>
</evidence>
<dbReference type="EC" id="5.6.2.3" evidence="11"/>
<comment type="catalytic activity">
    <reaction evidence="11">
        <text>ATP + H2O = ADP + phosphate + H(+)</text>
        <dbReference type="Rhea" id="RHEA:13065"/>
        <dbReference type="ChEBI" id="CHEBI:15377"/>
        <dbReference type="ChEBI" id="CHEBI:15378"/>
        <dbReference type="ChEBI" id="CHEBI:30616"/>
        <dbReference type="ChEBI" id="CHEBI:43474"/>
        <dbReference type="ChEBI" id="CHEBI:456216"/>
        <dbReference type="EC" id="5.6.2.3"/>
    </reaction>
</comment>
<evidence type="ECO:0000256" key="4">
    <source>
        <dbReference type="ARBA" id="ARBA00022801"/>
    </source>
</evidence>
<evidence type="ECO:0000259" key="13">
    <source>
        <dbReference type="Pfam" id="PF21185"/>
    </source>
</evidence>
<keyword evidence="8 11" id="KW-0238">DNA-binding</keyword>
<dbReference type="InterPro" id="IPR027785">
    <property type="entry name" value="UvrD-like_helicase_C"/>
</dbReference>
<comment type="function">
    <text evidence="11">A helicase/nuclease that prepares dsDNA breaks (DSB) for recombinational DNA repair. Binds to DSBs and unwinds DNA via a highly rapid and processive ATP-dependent bidirectional helicase activity. Unwinds dsDNA until it encounters a Chi (crossover hotspot instigator) sequence from the 3' direction. Cuts ssDNA a few nucleotides 3' to the Chi site. The properties and activities of the enzyme are changed at Chi. The Chi-altered holoenzyme produces a long 3'-ssDNA overhang and facilitates RecA-binding to the ssDNA for homologous DNA recombination and repair. Holoenzyme degrades any linearized DNA that is unable to undergo homologous recombination. In the holoenzyme this subunit has ssDNA-dependent ATPase and 5'-3' helicase activity. When added to pre-assembled RecBC greatly stimulates nuclease activity and augments holoenzyme processivity. Negatively regulates the RecA-loading ability of RecBCD.</text>
</comment>
<keyword evidence="3 11" id="KW-0227">DNA damage</keyword>
<keyword evidence="5 11" id="KW-0347">Helicase</keyword>
<dbReference type="SUPFAM" id="SSF52540">
    <property type="entry name" value="P-loop containing nucleoside triphosphate hydrolases"/>
    <property type="match status" value="2"/>
</dbReference>